<dbReference type="EMBL" id="LAZR01016333">
    <property type="protein sequence ID" value="KKM04971.1"/>
    <property type="molecule type" value="Genomic_DNA"/>
</dbReference>
<proteinExistence type="predicted"/>
<sequence>KLSETLTWDKVADHMKGYGFDPHDCQLGDVMLSVRKLMRQVVQVVEDDEDYLEDGICVQCGVDWKVCDCPICGTIHKEHGEL</sequence>
<comment type="caution">
    <text evidence="1">The sequence shown here is derived from an EMBL/GenBank/DDBJ whole genome shotgun (WGS) entry which is preliminary data.</text>
</comment>
<organism evidence="1">
    <name type="scientific">marine sediment metagenome</name>
    <dbReference type="NCBI Taxonomy" id="412755"/>
    <lineage>
        <taxon>unclassified sequences</taxon>
        <taxon>metagenomes</taxon>
        <taxon>ecological metagenomes</taxon>
    </lineage>
</organism>
<dbReference type="AlphaFoldDB" id="A0A0F9JGR7"/>
<gene>
    <name evidence="1" type="ORF">LCGC14_1758920</name>
</gene>
<reference evidence="1" key="1">
    <citation type="journal article" date="2015" name="Nature">
        <title>Complex archaea that bridge the gap between prokaryotes and eukaryotes.</title>
        <authorList>
            <person name="Spang A."/>
            <person name="Saw J.H."/>
            <person name="Jorgensen S.L."/>
            <person name="Zaremba-Niedzwiedzka K."/>
            <person name="Martijn J."/>
            <person name="Lind A.E."/>
            <person name="van Eijk R."/>
            <person name="Schleper C."/>
            <person name="Guy L."/>
            <person name="Ettema T.J."/>
        </authorList>
    </citation>
    <scope>NUCLEOTIDE SEQUENCE</scope>
</reference>
<accession>A0A0F9JGR7</accession>
<feature type="non-terminal residue" evidence="1">
    <location>
        <position position="1"/>
    </location>
</feature>
<protein>
    <submittedName>
        <fullName evidence="1">Uncharacterized protein</fullName>
    </submittedName>
</protein>
<evidence type="ECO:0000313" key="1">
    <source>
        <dbReference type="EMBL" id="KKM04971.1"/>
    </source>
</evidence>
<name>A0A0F9JGR7_9ZZZZ</name>